<evidence type="ECO:0008006" key="5">
    <source>
        <dbReference type="Google" id="ProtNLM"/>
    </source>
</evidence>
<keyword evidence="1" id="KW-1133">Transmembrane helix</keyword>
<keyword evidence="4" id="KW-1185">Reference proteome</keyword>
<evidence type="ECO:0000256" key="1">
    <source>
        <dbReference type="SAM" id="Phobius"/>
    </source>
</evidence>
<evidence type="ECO:0000313" key="3">
    <source>
        <dbReference type="EMBL" id="CEG42963.1"/>
    </source>
</evidence>
<proteinExistence type="predicted"/>
<evidence type="ECO:0000313" key="4">
    <source>
        <dbReference type="Proteomes" id="UP000054928"/>
    </source>
</evidence>
<name>A0A0N7L609_PLAHL</name>
<dbReference type="Proteomes" id="UP000054928">
    <property type="component" value="Unassembled WGS sequence"/>
</dbReference>
<sequence length="122" mass="13787">MLQSFLLLSIIVTTLVQAGYTLENSDIEERTRTFSDLSTSDAVTVDPSAAQVVPIHQNNDSGAGRDNPKMIMRYPDIRDNQHLRSHNEHEEREDDVWGPIFQVIGIMTVALLFLHVFCICLC</sequence>
<organism evidence="3 4">
    <name type="scientific">Plasmopara halstedii</name>
    <name type="common">Downy mildew of sunflower</name>
    <dbReference type="NCBI Taxonomy" id="4781"/>
    <lineage>
        <taxon>Eukaryota</taxon>
        <taxon>Sar</taxon>
        <taxon>Stramenopiles</taxon>
        <taxon>Oomycota</taxon>
        <taxon>Peronosporomycetes</taxon>
        <taxon>Peronosporales</taxon>
        <taxon>Peronosporaceae</taxon>
        <taxon>Plasmopara</taxon>
    </lineage>
</organism>
<protein>
    <recommendedName>
        <fullName evidence="5">RxLR-like protein</fullName>
    </recommendedName>
</protein>
<feature type="signal peptide" evidence="2">
    <location>
        <begin position="1"/>
        <end position="18"/>
    </location>
</feature>
<dbReference type="AlphaFoldDB" id="A0A0N7L609"/>
<evidence type="ECO:0000256" key="2">
    <source>
        <dbReference type="SAM" id="SignalP"/>
    </source>
</evidence>
<dbReference type="GeneID" id="36408251"/>
<reference evidence="4" key="1">
    <citation type="submission" date="2014-09" db="EMBL/GenBank/DDBJ databases">
        <authorList>
            <person name="Sharma Rahul"/>
            <person name="Thines Marco"/>
        </authorList>
    </citation>
    <scope>NUCLEOTIDE SEQUENCE [LARGE SCALE GENOMIC DNA]</scope>
</reference>
<accession>A0A0N7L609</accession>
<feature type="transmembrane region" description="Helical" evidence="1">
    <location>
        <begin position="100"/>
        <end position="121"/>
    </location>
</feature>
<keyword evidence="1" id="KW-0472">Membrane</keyword>
<keyword evidence="2" id="KW-0732">Signal</keyword>
<dbReference type="EMBL" id="CCYD01000645">
    <property type="protein sequence ID" value="CEG42963.1"/>
    <property type="molecule type" value="Genomic_DNA"/>
</dbReference>
<feature type="chain" id="PRO_5006015088" description="RxLR-like protein" evidence="2">
    <location>
        <begin position="19"/>
        <end position="122"/>
    </location>
</feature>
<keyword evidence="1" id="KW-0812">Transmembrane</keyword>
<dbReference type="RefSeq" id="XP_024579332.1">
    <property type="nucleotide sequence ID" value="XM_024728900.1"/>
</dbReference>